<dbReference type="InterPro" id="IPR013078">
    <property type="entry name" value="His_Pase_superF_clade-1"/>
</dbReference>
<dbReference type="InterPro" id="IPR029033">
    <property type="entry name" value="His_PPase_superfam"/>
</dbReference>
<dbReference type="SUPFAM" id="SSF53254">
    <property type="entry name" value="Phosphoglycerate mutase-like"/>
    <property type="match status" value="1"/>
</dbReference>
<evidence type="ECO:0000313" key="1">
    <source>
        <dbReference type="EMBL" id="QFI61889.1"/>
    </source>
</evidence>
<evidence type="ECO:0000313" key="2">
    <source>
        <dbReference type="Proteomes" id="UP000325385"/>
    </source>
</evidence>
<reference evidence="2" key="1">
    <citation type="submission" date="2018-09" db="EMBL/GenBank/DDBJ databases">
        <title>Nocardia yunnanensis sp. nov., an actinomycete isolated from a soil sample.</title>
        <authorList>
            <person name="Zhang J."/>
        </authorList>
    </citation>
    <scope>NUCLEOTIDE SEQUENCE [LARGE SCALE GENOMIC DNA]</scope>
    <source>
        <strain evidence="2">21-3</strain>
    </source>
</reference>
<dbReference type="Gene3D" id="3.40.50.1240">
    <property type="entry name" value="Phosphoglycerate mutase-like"/>
    <property type="match status" value="1"/>
</dbReference>
<dbReference type="CDD" id="cd07067">
    <property type="entry name" value="HP_PGM_like"/>
    <property type="match status" value="1"/>
</dbReference>
<accession>A0A5P6N7I7</accession>
<dbReference type="RefSeq" id="WP_151884681.1">
    <property type="nucleotide sequence ID" value="NZ_CP032228.1"/>
</dbReference>
<dbReference type="AlphaFoldDB" id="A0A5P6N7I7"/>
<sequence>MALILLRHGKPQIEAGVCYGQSDVPAKAVDQKDLHALVAALPSRFARIDSSPLIRCTAVAEQLSAHFDLPVHADPRLTEIDFGNWEMQAWDDIPRHEIDEWAEDIEGARPHGGESVAQMAERVRTYLLDSARIEGHILAITHLGVVRCVAAALGRPNPFELELGFGQFLTVEPRGGV</sequence>
<name>A0A5P6N7I7_9SPHN</name>
<dbReference type="GeneID" id="69695718"/>
<dbReference type="Proteomes" id="UP000325385">
    <property type="component" value="Chromosome"/>
</dbReference>
<gene>
    <name evidence="1" type="ORF">D0Y83_00280</name>
</gene>
<proteinExistence type="predicted"/>
<protein>
    <submittedName>
        <fullName evidence="1">Alpha-ribazole phosphatase</fullName>
    </submittedName>
</protein>
<dbReference type="SMART" id="SM00855">
    <property type="entry name" value="PGAM"/>
    <property type="match status" value="1"/>
</dbReference>
<dbReference type="EMBL" id="CP032228">
    <property type="protein sequence ID" value="QFI61889.1"/>
    <property type="molecule type" value="Genomic_DNA"/>
</dbReference>
<organism evidence="1 2">
    <name type="scientific">Qipengyuania flava</name>
    <dbReference type="NCBI Taxonomy" id="192812"/>
    <lineage>
        <taxon>Bacteria</taxon>
        <taxon>Pseudomonadati</taxon>
        <taxon>Pseudomonadota</taxon>
        <taxon>Alphaproteobacteria</taxon>
        <taxon>Sphingomonadales</taxon>
        <taxon>Erythrobacteraceae</taxon>
        <taxon>Qipengyuania</taxon>
    </lineage>
</organism>
<dbReference type="Pfam" id="PF00300">
    <property type="entry name" value="His_Phos_1"/>
    <property type="match status" value="1"/>
</dbReference>